<sequence>MAFFTYSASFINILLATHPHNGQKTILQTSLSRSIPGVPQLANSCGVTSAGTAAGLVSASEQLIWVSPPTLGCPLSPISTAEH</sequence>
<protein>
    <submittedName>
        <fullName evidence="1">Uncharacterized protein</fullName>
    </submittedName>
</protein>
<accession>A0ABR4GQ77</accession>
<gene>
    <name evidence="1" type="ORF">BJX66DRAFT_3402</name>
</gene>
<proteinExistence type="predicted"/>
<organism evidence="1 2">
    <name type="scientific">Aspergillus keveii</name>
    <dbReference type="NCBI Taxonomy" id="714993"/>
    <lineage>
        <taxon>Eukaryota</taxon>
        <taxon>Fungi</taxon>
        <taxon>Dikarya</taxon>
        <taxon>Ascomycota</taxon>
        <taxon>Pezizomycotina</taxon>
        <taxon>Eurotiomycetes</taxon>
        <taxon>Eurotiomycetidae</taxon>
        <taxon>Eurotiales</taxon>
        <taxon>Aspergillaceae</taxon>
        <taxon>Aspergillus</taxon>
        <taxon>Aspergillus subgen. Nidulantes</taxon>
    </lineage>
</organism>
<keyword evidence="2" id="KW-1185">Reference proteome</keyword>
<dbReference type="EMBL" id="JBFTWV010000001">
    <property type="protein sequence ID" value="KAL2801171.1"/>
    <property type="molecule type" value="Genomic_DNA"/>
</dbReference>
<evidence type="ECO:0000313" key="1">
    <source>
        <dbReference type="EMBL" id="KAL2801171.1"/>
    </source>
</evidence>
<name>A0ABR4GQ77_9EURO</name>
<dbReference type="Proteomes" id="UP001610563">
    <property type="component" value="Unassembled WGS sequence"/>
</dbReference>
<evidence type="ECO:0000313" key="2">
    <source>
        <dbReference type="Proteomes" id="UP001610563"/>
    </source>
</evidence>
<reference evidence="1 2" key="1">
    <citation type="submission" date="2024-07" db="EMBL/GenBank/DDBJ databases">
        <title>Section-level genome sequencing and comparative genomics of Aspergillus sections Usti and Cavernicolus.</title>
        <authorList>
            <consortium name="Lawrence Berkeley National Laboratory"/>
            <person name="Nybo J.L."/>
            <person name="Vesth T.C."/>
            <person name="Theobald S."/>
            <person name="Frisvad J.C."/>
            <person name="Larsen T.O."/>
            <person name="Kjaerboelling I."/>
            <person name="Rothschild-Mancinelli K."/>
            <person name="Lyhne E.K."/>
            <person name="Kogle M.E."/>
            <person name="Barry K."/>
            <person name="Clum A."/>
            <person name="Na H."/>
            <person name="Ledsgaard L."/>
            <person name="Lin J."/>
            <person name="Lipzen A."/>
            <person name="Kuo A."/>
            <person name="Riley R."/>
            <person name="Mondo S."/>
            <person name="Labutti K."/>
            <person name="Haridas S."/>
            <person name="Pangalinan J."/>
            <person name="Salamov A.A."/>
            <person name="Simmons B.A."/>
            <person name="Magnuson J.K."/>
            <person name="Chen J."/>
            <person name="Drula E."/>
            <person name="Henrissat B."/>
            <person name="Wiebenga A."/>
            <person name="Lubbers R.J."/>
            <person name="Gomes A.C."/>
            <person name="Makela M.R."/>
            <person name="Stajich J."/>
            <person name="Grigoriev I.V."/>
            <person name="Mortensen U.H."/>
            <person name="De Vries R.P."/>
            <person name="Baker S.E."/>
            <person name="Andersen M.R."/>
        </authorList>
    </citation>
    <scope>NUCLEOTIDE SEQUENCE [LARGE SCALE GENOMIC DNA]</scope>
    <source>
        <strain evidence="1 2">CBS 209.92</strain>
    </source>
</reference>
<comment type="caution">
    <text evidence="1">The sequence shown here is derived from an EMBL/GenBank/DDBJ whole genome shotgun (WGS) entry which is preliminary data.</text>
</comment>